<dbReference type="Gene3D" id="1.10.10.10">
    <property type="entry name" value="Winged helix-like DNA-binding domain superfamily/Winged helix DNA-binding domain"/>
    <property type="match status" value="1"/>
</dbReference>
<keyword evidence="1" id="KW-0805">Transcription regulation</keyword>
<dbReference type="PRINTS" id="PR00034">
    <property type="entry name" value="HTHCRP"/>
</dbReference>
<protein>
    <submittedName>
        <fullName evidence="6">cAMP-binding domain of CRP or a regulatory subunit of cAMP-dependent protein kinases</fullName>
    </submittedName>
</protein>
<dbReference type="InterPro" id="IPR014710">
    <property type="entry name" value="RmlC-like_jellyroll"/>
</dbReference>
<evidence type="ECO:0000256" key="1">
    <source>
        <dbReference type="ARBA" id="ARBA00023015"/>
    </source>
</evidence>
<keyword evidence="6" id="KW-0418">Kinase</keyword>
<dbReference type="InterPro" id="IPR050397">
    <property type="entry name" value="Env_Response_Regulators"/>
</dbReference>
<dbReference type="Pfam" id="PF00027">
    <property type="entry name" value="cNMP_binding"/>
    <property type="match status" value="1"/>
</dbReference>
<dbReference type="EMBL" id="FNOI01000003">
    <property type="protein sequence ID" value="SDW98261.1"/>
    <property type="molecule type" value="Genomic_DNA"/>
</dbReference>
<dbReference type="GO" id="GO:0005829">
    <property type="term" value="C:cytosol"/>
    <property type="evidence" value="ECO:0007669"/>
    <property type="project" value="TreeGrafter"/>
</dbReference>
<feature type="domain" description="Cyclic nucleotide-binding" evidence="4">
    <location>
        <begin position="21"/>
        <end position="107"/>
    </location>
</feature>
<evidence type="ECO:0000259" key="5">
    <source>
        <dbReference type="PROSITE" id="PS51063"/>
    </source>
</evidence>
<dbReference type="GO" id="GO:0016301">
    <property type="term" value="F:kinase activity"/>
    <property type="evidence" value="ECO:0007669"/>
    <property type="project" value="UniProtKB-KW"/>
</dbReference>
<dbReference type="InterPro" id="IPR000595">
    <property type="entry name" value="cNMP-bd_dom"/>
</dbReference>
<proteinExistence type="predicted"/>
<dbReference type="RefSeq" id="WP_089946935.1">
    <property type="nucleotide sequence ID" value="NZ_FNOI01000003.1"/>
</dbReference>
<dbReference type="PANTHER" id="PTHR24567">
    <property type="entry name" value="CRP FAMILY TRANSCRIPTIONAL REGULATORY PROTEIN"/>
    <property type="match status" value="1"/>
</dbReference>
<dbReference type="PROSITE" id="PS51063">
    <property type="entry name" value="HTH_CRP_2"/>
    <property type="match status" value="1"/>
</dbReference>
<dbReference type="InterPro" id="IPR012318">
    <property type="entry name" value="HTH_CRP"/>
</dbReference>
<dbReference type="PANTHER" id="PTHR24567:SF28">
    <property type="entry name" value="LISTERIOLYSIN REGULATORY PROTEIN"/>
    <property type="match status" value="1"/>
</dbReference>
<feature type="domain" description="HTH crp-type" evidence="5">
    <location>
        <begin position="155"/>
        <end position="228"/>
    </location>
</feature>
<evidence type="ECO:0000256" key="2">
    <source>
        <dbReference type="ARBA" id="ARBA00023125"/>
    </source>
</evidence>
<evidence type="ECO:0000313" key="6">
    <source>
        <dbReference type="EMBL" id="SDW98261.1"/>
    </source>
</evidence>
<dbReference type="SMART" id="SM00100">
    <property type="entry name" value="cNMP"/>
    <property type="match status" value="1"/>
</dbReference>
<evidence type="ECO:0000313" key="7">
    <source>
        <dbReference type="Proteomes" id="UP000199441"/>
    </source>
</evidence>
<dbReference type="SMART" id="SM00419">
    <property type="entry name" value="HTH_CRP"/>
    <property type="match status" value="1"/>
</dbReference>
<keyword evidence="3" id="KW-0804">Transcription</keyword>
<dbReference type="InterPro" id="IPR036388">
    <property type="entry name" value="WH-like_DNA-bd_sf"/>
</dbReference>
<dbReference type="STRING" id="670155.SAMN04488001_2162"/>
<dbReference type="Pfam" id="PF13545">
    <property type="entry name" value="HTH_Crp_2"/>
    <property type="match status" value="1"/>
</dbReference>
<evidence type="ECO:0000256" key="3">
    <source>
        <dbReference type="ARBA" id="ARBA00023163"/>
    </source>
</evidence>
<sequence>MTAARKPYVRLDESLLTDLPPFSKLSAREIREILDQASSRRYDEGVTVFEEGFDAGRFFLLLDGYVRVVRITPEGEQVIALHIPTGQLFGIAKALGHDTYPATAITAAESIVLSWPMHLWDDFVARYDGFATETYKTVGTRMKDMNNRVVEMATQQVEQRIACAILRLINQTGRKVDGGIEIDFPITRQDLSEMTGTTLHTVSRMLSAWEKQGLVSSARKRITVLKAHELVLLTGARG</sequence>
<dbReference type="PROSITE" id="PS50042">
    <property type="entry name" value="CNMP_BINDING_3"/>
    <property type="match status" value="1"/>
</dbReference>
<dbReference type="Gene3D" id="2.60.120.10">
    <property type="entry name" value="Jelly Rolls"/>
    <property type="match status" value="1"/>
</dbReference>
<dbReference type="InterPro" id="IPR036390">
    <property type="entry name" value="WH_DNA-bd_sf"/>
</dbReference>
<dbReference type="CDD" id="cd00038">
    <property type="entry name" value="CAP_ED"/>
    <property type="match status" value="1"/>
</dbReference>
<dbReference type="GO" id="GO:0003677">
    <property type="term" value="F:DNA binding"/>
    <property type="evidence" value="ECO:0007669"/>
    <property type="project" value="UniProtKB-KW"/>
</dbReference>
<dbReference type="Proteomes" id="UP000199441">
    <property type="component" value="Unassembled WGS sequence"/>
</dbReference>
<dbReference type="OrthoDB" id="3525895at2"/>
<dbReference type="SUPFAM" id="SSF51206">
    <property type="entry name" value="cAMP-binding domain-like"/>
    <property type="match status" value="1"/>
</dbReference>
<keyword evidence="6" id="KW-0808">Transferase</keyword>
<keyword evidence="7" id="KW-1185">Reference proteome</keyword>
<gene>
    <name evidence="6" type="ORF">SAMN04488001_2162</name>
</gene>
<dbReference type="GO" id="GO:0003700">
    <property type="term" value="F:DNA-binding transcription factor activity"/>
    <property type="evidence" value="ECO:0007669"/>
    <property type="project" value="TreeGrafter"/>
</dbReference>
<accession>A0A1H2XZP0</accession>
<dbReference type="AlphaFoldDB" id="A0A1H2XZP0"/>
<dbReference type="SUPFAM" id="SSF46785">
    <property type="entry name" value="Winged helix' DNA-binding domain"/>
    <property type="match status" value="1"/>
</dbReference>
<keyword evidence="2" id="KW-0238">DNA-binding</keyword>
<evidence type="ECO:0000259" key="4">
    <source>
        <dbReference type="PROSITE" id="PS50042"/>
    </source>
</evidence>
<organism evidence="6 7">
    <name type="scientific">Litoreibacter albidus</name>
    <dbReference type="NCBI Taxonomy" id="670155"/>
    <lineage>
        <taxon>Bacteria</taxon>
        <taxon>Pseudomonadati</taxon>
        <taxon>Pseudomonadota</taxon>
        <taxon>Alphaproteobacteria</taxon>
        <taxon>Rhodobacterales</taxon>
        <taxon>Roseobacteraceae</taxon>
        <taxon>Litoreibacter</taxon>
    </lineage>
</organism>
<dbReference type="InterPro" id="IPR018490">
    <property type="entry name" value="cNMP-bd_dom_sf"/>
</dbReference>
<name>A0A1H2XZP0_9RHOB</name>
<reference evidence="7" key="1">
    <citation type="submission" date="2016-10" db="EMBL/GenBank/DDBJ databases">
        <authorList>
            <person name="Varghese N."/>
            <person name="Submissions S."/>
        </authorList>
    </citation>
    <scope>NUCLEOTIDE SEQUENCE [LARGE SCALE GENOMIC DNA]</scope>
    <source>
        <strain evidence="7">DSM 26922</strain>
    </source>
</reference>
<dbReference type="CDD" id="cd00092">
    <property type="entry name" value="HTH_CRP"/>
    <property type="match status" value="1"/>
</dbReference>